<dbReference type="RefSeq" id="WP_256682595.1">
    <property type="nucleotide sequence ID" value="NZ_UFSZ01000002.1"/>
</dbReference>
<reference evidence="5 6" key="1">
    <citation type="submission" date="2018-06" db="EMBL/GenBank/DDBJ databases">
        <authorList>
            <consortium name="Pathogen Informatics"/>
            <person name="Doyle S."/>
        </authorList>
    </citation>
    <scope>NUCLEOTIDE SEQUENCE [LARGE SCALE GENOMIC DNA]</scope>
    <source>
        <strain evidence="5 6">NCTC10338</strain>
    </source>
</reference>
<evidence type="ECO:0000256" key="3">
    <source>
        <dbReference type="ARBA" id="ARBA00023163"/>
    </source>
</evidence>
<protein>
    <submittedName>
        <fullName evidence="5">AraC family transcriptional regulator</fullName>
    </submittedName>
</protein>
<dbReference type="PANTHER" id="PTHR43280:SF29">
    <property type="entry name" value="ARAC-FAMILY TRANSCRIPTIONAL REGULATOR"/>
    <property type="match status" value="1"/>
</dbReference>
<dbReference type="InterPro" id="IPR009057">
    <property type="entry name" value="Homeodomain-like_sf"/>
</dbReference>
<evidence type="ECO:0000256" key="1">
    <source>
        <dbReference type="ARBA" id="ARBA00023015"/>
    </source>
</evidence>
<dbReference type="InterPro" id="IPR020449">
    <property type="entry name" value="Tscrpt_reg_AraC-type_HTH"/>
</dbReference>
<dbReference type="PROSITE" id="PS01124">
    <property type="entry name" value="HTH_ARAC_FAMILY_2"/>
    <property type="match status" value="1"/>
</dbReference>
<dbReference type="SUPFAM" id="SSF46689">
    <property type="entry name" value="Homeodomain-like"/>
    <property type="match status" value="2"/>
</dbReference>
<proteinExistence type="predicted"/>
<dbReference type="InterPro" id="IPR014710">
    <property type="entry name" value="RmlC-like_jellyroll"/>
</dbReference>
<dbReference type="EMBL" id="UFSZ01000002">
    <property type="protein sequence ID" value="SUX55530.1"/>
    <property type="molecule type" value="Genomic_DNA"/>
</dbReference>
<dbReference type="Pfam" id="PF12833">
    <property type="entry name" value="HTH_18"/>
    <property type="match status" value="1"/>
</dbReference>
<dbReference type="InterPro" id="IPR018062">
    <property type="entry name" value="HTH_AraC-typ_CS"/>
</dbReference>
<dbReference type="Gene3D" id="1.10.10.60">
    <property type="entry name" value="Homeodomain-like"/>
    <property type="match status" value="2"/>
</dbReference>
<keyword evidence="1" id="KW-0805">Transcription regulation</keyword>
<keyword evidence="3" id="KW-0804">Transcription</keyword>
<accession>A0AAJ5A5W8</accession>
<dbReference type="PROSITE" id="PS00041">
    <property type="entry name" value="HTH_ARAC_FAMILY_1"/>
    <property type="match status" value="1"/>
</dbReference>
<evidence type="ECO:0000313" key="5">
    <source>
        <dbReference type="EMBL" id="SUX55530.1"/>
    </source>
</evidence>
<evidence type="ECO:0000313" key="6">
    <source>
        <dbReference type="Proteomes" id="UP000255295"/>
    </source>
</evidence>
<dbReference type="AlphaFoldDB" id="A0AAJ5A5W8"/>
<dbReference type="InterPro" id="IPR018060">
    <property type="entry name" value="HTH_AraC"/>
</dbReference>
<evidence type="ECO:0000259" key="4">
    <source>
        <dbReference type="PROSITE" id="PS01124"/>
    </source>
</evidence>
<dbReference type="GO" id="GO:0043565">
    <property type="term" value="F:sequence-specific DNA binding"/>
    <property type="evidence" value="ECO:0007669"/>
    <property type="project" value="InterPro"/>
</dbReference>
<comment type="caution">
    <text evidence="5">The sequence shown here is derived from an EMBL/GenBank/DDBJ whole genome shotgun (WGS) entry which is preliminary data.</text>
</comment>
<organism evidence="5 6">
    <name type="scientific">Lysinibacillus sphaericus</name>
    <name type="common">Bacillus sphaericus</name>
    <dbReference type="NCBI Taxonomy" id="1421"/>
    <lineage>
        <taxon>Bacteria</taxon>
        <taxon>Bacillati</taxon>
        <taxon>Bacillota</taxon>
        <taxon>Bacilli</taxon>
        <taxon>Bacillales</taxon>
        <taxon>Bacillaceae</taxon>
        <taxon>Lysinibacillus</taxon>
    </lineage>
</organism>
<dbReference type="PANTHER" id="PTHR43280">
    <property type="entry name" value="ARAC-FAMILY TRANSCRIPTIONAL REGULATOR"/>
    <property type="match status" value="1"/>
</dbReference>
<feature type="domain" description="HTH araC/xylS-type" evidence="4">
    <location>
        <begin position="171"/>
        <end position="269"/>
    </location>
</feature>
<dbReference type="Proteomes" id="UP000255295">
    <property type="component" value="Unassembled WGS sequence"/>
</dbReference>
<evidence type="ECO:0000256" key="2">
    <source>
        <dbReference type="ARBA" id="ARBA00023125"/>
    </source>
</evidence>
<dbReference type="SMART" id="SM00342">
    <property type="entry name" value="HTH_ARAC"/>
    <property type="match status" value="1"/>
</dbReference>
<dbReference type="GO" id="GO:0003700">
    <property type="term" value="F:DNA-binding transcription factor activity"/>
    <property type="evidence" value="ECO:0007669"/>
    <property type="project" value="InterPro"/>
</dbReference>
<dbReference type="PRINTS" id="PR00032">
    <property type="entry name" value="HTHARAC"/>
</dbReference>
<name>A0AAJ5A5W8_LYSSH</name>
<keyword evidence="2" id="KW-0238">DNA-binding</keyword>
<sequence length="289" mass="32638">MDININQIIDYYAQATVNFVDIFTNTMKPGRKDTGRTTAPGKCGLVFPLAGSASFSFNGTPYAMVPGMVVHAGPQMPIEIQATGDKIWEYAVVHYIPSKDMVPFALANQHFAIHTGDYSNIINLVQQLKESYAMPGSMAILKSKAIFMNLVEAILISAKMKILDSANEMMEQVVQYIHEYYARPLSVSNIAQAFGVERRRLAYLFEQHTGMNPSSYLTEYRIRRAKDLLRYCNFTVAEIAECVGYVDSFYFSRVFKKNTGMSPTAFRKLMMERSQICIKQTRETANKST</sequence>
<gene>
    <name evidence="5" type="primary">btr_3</name>
    <name evidence="5" type="ORF">NCTC10338_04773</name>
</gene>
<dbReference type="Gene3D" id="2.60.120.10">
    <property type="entry name" value="Jelly Rolls"/>
    <property type="match status" value="1"/>
</dbReference>